<dbReference type="AlphaFoldDB" id="A0A1Y6FXL3"/>
<evidence type="ECO:0000313" key="1">
    <source>
        <dbReference type="EMBL" id="SMQ80397.1"/>
    </source>
</evidence>
<dbReference type="OrthoDB" id="6238104at2"/>
<evidence type="ECO:0008006" key="3">
    <source>
        <dbReference type="Google" id="ProtNLM"/>
    </source>
</evidence>
<protein>
    <recommendedName>
        <fullName evidence="3">RcsF protein</fullName>
    </recommendedName>
</protein>
<sequence>MLLLLAGCQNIPFLSDTEPKRASLDEVLLEQVQFYRPYEIYNADFEAQLLGSARGIDCQQGWNDDAPEQRSALLALKADVLNAGGNAVVLTHCQTVELNQCNAAIQCDGTGYVVDEEQRKQQQSSNSPLDKPDIWF</sequence>
<keyword evidence="2" id="KW-1185">Reference proteome</keyword>
<evidence type="ECO:0000313" key="2">
    <source>
        <dbReference type="Proteomes" id="UP000194450"/>
    </source>
</evidence>
<dbReference type="RefSeq" id="WP_086435295.1">
    <property type="nucleotide sequence ID" value="NZ_FXWH01000003.1"/>
</dbReference>
<accession>A0A1Y6FXL3</accession>
<name>A0A1Y6FXL3_9GAMM</name>
<organism evidence="1 2">
    <name type="scientific">Pseudidiomarina planktonica</name>
    <dbReference type="NCBI Taxonomy" id="1323738"/>
    <lineage>
        <taxon>Bacteria</taxon>
        <taxon>Pseudomonadati</taxon>
        <taxon>Pseudomonadota</taxon>
        <taxon>Gammaproteobacteria</taxon>
        <taxon>Alteromonadales</taxon>
        <taxon>Idiomarinaceae</taxon>
        <taxon>Pseudidiomarina</taxon>
    </lineage>
</organism>
<proteinExistence type="predicted"/>
<reference evidence="2" key="1">
    <citation type="submission" date="2017-04" db="EMBL/GenBank/DDBJ databases">
        <authorList>
            <person name="Varghese N."/>
            <person name="Submissions S."/>
        </authorList>
    </citation>
    <scope>NUCLEOTIDE SEQUENCE [LARGE SCALE GENOMIC DNA]</scope>
</reference>
<dbReference type="EMBL" id="FXWH01000003">
    <property type="protein sequence ID" value="SMQ80397.1"/>
    <property type="molecule type" value="Genomic_DNA"/>
</dbReference>
<dbReference type="Proteomes" id="UP000194450">
    <property type="component" value="Unassembled WGS sequence"/>
</dbReference>
<gene>
    <name evidence="1" type="ORF">SAMN06297229_2159</name>
</gene>
<dbReference type="Gene3D" id="3.30.110.70">
    <property type="entry name" value="Hypothetical protein apc22750. Chain B"/>
    <property type="match status" value="1"/>
</dbReference>